<dbReference type="InterPro" id="IPR008753">
    <property type="entry name" value="Peptidase_M13_N"/>
</dbReference>
<comment type="caution">
    <text evidence="3">The sequence shown here is derived from an EMBL/GenBank/DDBJ whole genome shotgun (WGS) entry which is preliminary data.</text>
</comment>
<organism evidence="3 4">
    <name type="scientific">Parelaphostrongylus tenuis</name>
    <name type="common">Meningeal worm</name>
    <dbReference type="NCBI Taxonomy" id="148309"/>
    <lineage>
        <taxon>Eukaryota</taxon>
        <taxon>Metazoa</taxon>
        <taxon>Ecdysozoa</taxon>
        <taxon>Nematoda</taxon>
        <taxon>Chromadorea</taxon>
        <taxon>Rhabditida</taxon>
        <taxon>Rhabditina</taxon>
        <taxon>Rhabditomorpha</taxon>
        <taxon>Strongyloidea</taxon>
        <taxon>Metastrongylidae</taxon>
        <taxon>Parelaphostrongylus</taxon>
    </lineage>
</organism>
<gene>
    <name evidence="3" type="ORF">KIN20_033686</name>
</gene>
<dbReference type="InterPro" id="IPR042089">
    <property type="entry name" value="Peptidase_M13_dom_2"/>
</dbReference>
<evidence type="ECO:0000259" key="2">
    <source>
        <dbReference type="Pfam" id="PF05649"/>
    </source>
</evidence>
<comment type="similarity">
    <text evidence="1">Belongs to the peptidase M13 family.</text>
</comment>
<dbReference type="PANTHER" id="PTHR11733:SF188">
    <property type="entry name" value="NEPRILYSIN"/>
    <property type="match status" value="1"/>
</dbReference>
<proteinExistence type="inferred from homology"/>
<sequence>MQYMPYGPGYVYVKSQSNRDEVVQDVKHQTELIISSFQEMVHTLDWMSQDSQKAAKNKSDSLVKNYGWPDALFLDFVNFTKIDSYHEEYYPIVSAYKKKTNLISIQFFYC</sequence>
<dbReference type="PANTHER" id="PTHR11733">
    <property type="entry name" value="ZINC METALLOPROTEASE FAMILY M13 NEPRILYSIN-RELATED"/>
    <property type="match status" value="1"/>
</dbReference>
<evidence type="ECO:0000256" key="1">
    <source>
        <dbReference type="ARBA" id="ARBA00007357"/>
    </source>
</evidence>
<feature type="domain" description="Peptidase M13 N-terminal" evidence="2">
    <location>
        <begin position="3"/>
        <end position="69"/>
    </location>
</feature>
<accession>A0AAD5RAT1</accession>
<name>A0AAD5RAT1_PARTN</name>
<evidence type="ECO:0000313" key="4">
    <source>
        <dbReference type="Proteomes" id="UP001196413"/>
    </source>
</evidence>
<dbReference type="GO" id="GO:0005886">
    <property type="term" value="C:plasma membrane"/>
    <property type="evidence" value="ECO:0007669"/>
    <property type="project" value="TreeGrafter"/>
</dbReference>
<dbReference type="Gene3D" id="1.10.1380.10">
    <property type="entry name" value="Neutral endopeptidase , domain2"/>
    <property type="match status" value="1"/>
</dbReference>
<dbReference type="GO" id="GO:0016485">
    <property type="term" value="P:protein processing"/>
    <property type="evidence" value="ECO:0007669"/>
    <property type="project" value="TreeGrafter"/>
</dbReference>
<evidence type="ECO:0000313" key="3">
    <source>
        <dbReference type="EMBL" id="KAJ1371699.1"/>
    </source>
</evidence>
<dbReference type="Gene3D" id="3.40.390.10">
    <property type="entry name" value="Collagenase (Catalytic Domain)"/>
    <property type="match status" value="1"/>
</dbReference>
<dbReference type="GO" id="GO:0004222">
    <property type="term" value="F:metalloendopeptidase activity"/>
    <property type="evidence" value="ECO:0007669"/>
    <property type="project" value="InterPro"/>
</dbReference>
<dbReference type="AlphaFoldDB" id="A0AAD5RAT1"/>
<reference evidence="3" key="1">
    <citation type="submission" date="2021-06" db="EMBL/GenBank/DDBJ databases">
        <title>Parelaphostrongylus tenuis whole genome reference sequence.</title>
        <authorList>
            <person name="Garwood T.J."/>
            <person name="Larsen P.A."/>
            <person name="Fountain-Jones N.M."/>
            <person name="Garbe J.R."/>
            <person name="Macchietto M.G."/>
            <person name="Kania S.A."/>
            <person name="Gerhold R.W."/>
            <person name="Richards J.E."/>
            <person name="Wolf T.M."/>
        </authorList>
    </citation>
    <scope>NUCLEOTIDE SEQUENCE</scope>
    <source>
        <strain evidence="3">MNPRO001-30</strain>
        <tissue evidence="3">Meninges</tissue>
    </source>
</reference>
<dbReference type="Proteomes" id="UP001196413">
    <property type="component" value="Unassembled WGS sequence"/>
</dbReference>
<dbReference type="PROSITE" id="PS51885">
    <property type="entry name" value="NEPRILYSIN"/>
    <property type="match status" value="1"/>
</dbReference>
<dbReference type="SUPFAM" id="SSF55486">
    <property type="entry name" value="Metalloproteases ('zincins'), catalytic domain"/>
    <property type="match status" value="1"/>
</dbReference>
<protein>
    <recommendedName>
        <fullName evidence="2">Peptidase M13 N-terminal domain-containing protein</fullName>
    </recommendedName>
</protein>
<keyword evidence="4" id="KW-1185">Reference proteome</keyword>
<dbReference type="EMBL" id="JAHQIW010007025">
    <property type="protein sequence ID" value="KAJ1371699.1"/>
    <property type="molecule type" value="Genomic_DNA"/>
</dbReference>
<dbReference type="InterPro" id="IPR024079">
    <property type="entry name" value="MetalloPept_cat_dom_sf"/>
</dbReference>
<dbReference type="Pfam" id="PF05649">
    <property type="entry name" value="Peptidase_M13_N"/>
    <property type="match status" value="1"/>
</dbReference>
<dbReference type="InterPro" id="IPR000718">
    <property type="entry name" value="Peptidase_M13"/>
</dbReference>